<dbReference type="Gene3D" id="3.40.50.300">
    <property type="entry name" value="P-loop containing nucleotide triphosphate hydrolases"/>
    <property type="match status" value="1"/>
</dbReference>
<evidence type="ECO:0000256" key="2">
    <source>
        <dbReference type="PROSITE-ProRule" id="PRU00023"/>
    </source>
</evidence>
<keyword evidence="4" id="KW-0378">Hydrolase</keyword>
<dbReference type="InterPro" id="IPR036770">
    <property type="entry name" value="Ankyrin_rpt-contain_sf"/>
</dbReference>
<dbReference type="Proteomes" id="UP001322277">
    <property type="component" value="Chromosome 8"/>
</dbReference>
<dbReference type="InterPro" id="IPR056884">
    <property type="entry name" value="NPHP3-like_N"/>
</dbReference>
<proteinExistence type="predicted"/>
<dbReference type="Pfam" id="PF24883">
    <property type="entry name" value="NPHP3_N"/>
    <property type="match status" value="1"/>
</dbReference>
<dbReference type="InterPro" id="IPR054471">
    <property type="entry name" value="GPIID_WHD"/>
</dbReference>
<dbReference type="InterPro" id="IPR027417">
    <property type="entry name" value="P-loop_NTPase"/>
</dbReference>
<name>A0AAX4IXE4_9PEZI</name>
<gene>
    <name evidence="4" type="ORF">CDEST_12957</name>
</gene>
<dbReference type="SUPFAM" id="SSF52540">
    <property type="entry name" value="P-loop containing nucleoside triphosphate hydrolases"/>
    <property type="match status" value="1"/>
</dbReference>
<keyword evidence="5" id="KW-1185">Reference proteome</keyword>
<keyword evidence="1" id="KW-0677">Repeat</keyword>
<dbReference type="PROSITE" id="PS50297">
    <property type="entry name" value="ANK_REP_REGION"/>
    <property type="match status" value="1"/>
</dbReference>
<dbReference type="PROSITE" id="PS50837">
    <property type="entry name" value="NACHT"/>
    <property type="match status" value="1"/>
</dbReference>
<dbReference type="Gene3D" id="1.25.40.20">
    <property type="entry name" value="Ankyrin repeat-containing domain"/>
    <property type="match status" value="1"/>
</dbReference>
<dbReference type="Pfam" id="PF22939">
    <property type="entry name" value="WHD_GPIID"/>
    <property type="match status" value="1"/>
</dbReference>
<reference evidence="5" key="1">
    <citation type="journal article" date="2023" name="bioRxiv">
        <title>Complete genome of the Medicago anthracnose fungus, Colletotrichum destructivum, reveals a mini-chromosome-like region within a core chromosome.</title>
        <authorList>
            <person name="Lapalu N."/>
            <person name="Simon A."/>
            <person name="Lu A."/>
            <person name="Plaumann P.-L."/>
            <person name="Amselem J."/>
            <person name="Pigne S."/>
            <person name="Auger A."/>
            <person name="Koch C."/>
            <person name="Dallery J.-F."/>
            <person name="O'Connell R.J."/>
        </authorList>
    </citation>
    <scope>NUCLEOTIDE SEQUENCE [LARGE SCALE GENOMIC DNA]</scope>
    <source>
        <strain evidence="5">CBS 520.97</strain>
    </source>
</reference>
<dbReference type="InterPro" id="IPR056125">
    <property type="entry name" value="DUF7708"/>
</dbReference>
<evidence type="ECO:0000313" key="5">
    <source>
        <dbReference type="Proteomes" id="UP001322277"/>
    </source>
</evidence>
<feature type="domain" description="NACHT" evidence="3">
    <location>
        <begin position="280"/>
        <end position="423"/>
    </location>
</feature>
<dbReference type="KEGG" id="cdet:87949457"/>
<evidence type="ECO:0000259" key="3">
    <source>
        <dbReference type="PROSITE" id="PS50837"/>
    </source>
</evidence>
<accession>A0AAX4IXE4</accession>
<dbReference type="SUPFAM" id="SSF48403">
    <property type="entry name" value="Ankyrin repeat"/>
    <property type="match status" value="1"/>
</dbReference>
<dbReference type="InterPro" id="IPR002110">
    <property type="entry name" value="Ankyrin_rpt"/>
</dbReference>
<protein>
    <submittedName>
        <fullName evidence="4">NACHT nucleoside triphosphatase, P-loop containing nucleoside triphosphate hydrolase</fullName>
    </submittedName>
</protein>
<dbReference type="Pfam" id="PF24809">
    <property type="entry name" value="DUF7708"/>
    <property type="match status" value="1"/>
</dbReference>
<dbReference type="RefSeq" id="XP_062785164.1">
    <property type="nucleotide sequence ID" value="XM_062929113.1"/>
</dbReference>
<organism evidence="4 5">
    <name type="scientific">Colletotrichum destructivum</name>
    <dbReference type="NCBI Taxonomy" id="34406"/>
    <lineage>
        <taxon>Eukaryota</taxon>
        <taxon>Fungi</taxon>
        <taxon>Dikarya</taxon>
        <taxon>Ascomycota</taxon>
        <taxon>Pezizomycotina</taxon>
        <taxon>Sordariomycetes</taxon>
        <taxon>Hypocreomycetidae</taxon>
        <taxon>Glomerellales</taxon>
        <taxon>Glomerellaceae</taxon>
        <taxon>Colletotrichum</taxon>
        <taxon>Colletotrichum destructivum species complex</taxon>
    </lineage>
</organism>
<dbReference type="GeneID" id="87949457"/>
<dbReference type="InterPro" id="IPR007111">
    <property type="entry name" value="NACHT_NTPase"/>
</dbReference>
<sequence length="1163" mass="132512">MGDTNDPAQQAFKSAIHEFKSNLKNEELYRQILETTSIDQVYDATDSLQREQAKKGHLRNLSKIDVYLSRLREYAGVVEVFVQVQPDILALIWGPIKLILQWANVLKQSFDAIVNTLEEIGILLPEFTELSRIFEDSDRVKEVLVLFFKDILDFYLITVQFFSSSRLKFVFEMFWPSRHEKIKLVGDLIKRHALLMRNEVRLEEIREAHNSRRRDLEHFQLTERVFTQQEYSSIRVHVSPRSYDEDLYRLSESICPGTGRWLFRDKPFQEWTNSAASVSKILWLKGIPGSGKTFLTATIINHAKSLNSKALGQNATLFAFLSYKESHTTALSVIHSLIFQLTDDSGTLRTALCQSSRQNLRSSLEVAVGLLKSLLRCTMFTFIVVDGIDEIEEVERIILLKQLLQILKSCENCRILLSSRPESDIIAILKDHTFDIEVNKRNSGSVQAYVNNRMAEWFQAKAFDPEFQKGIEGSLAKLAHTANGMFLYARVVFAIIWEIDTLEELRSLLKFPPATLNDAYGRIFDRVNQSINVMLKSKARRILGWVCCAPSPLTRQEIEHALIVNSEDTEGEAKVVSVLDVVRVCGPMVEVVDDHVQFVHFTAKEYILHNETLDHITLLDATLSLTTCCITYLCQAHHNQELSVEEIGENLLSGAYRLHDFAALFWFELLKQFLILNKTDKLPDDLVNGLESLYDERYDAGHQANAESQDIEPEFDIFGPKLAPLQQMLNHVSGFQKTTANADYHLGQEARWIHLDPLTNSRTSIGIYAQLDHLLCPKAHHEHGCACTTIQQHYGPRVFKCGFLRCQSRRHGFKTRSERNSHEKHHEQPWKCDVPGCEYSDTGFLTRKWRDYHLQSDHRPEGHAKAGALGDPDEDEIQPLLFDLVGTDNVEAVRALLPRFENLPESVKAELAIQAAVSGSSSMLDLIWPNAWKGTEVSLHADSHNEACVAAIEAGNFNSSRWLVARIRQNHTNRWSQWGKLLVAVLAFESKEMYEIWKAAFCFLATAVLKNSVAMSFVVQLAQQTVAATENKTERERMLLLLWKETRALEPLNHRDLGAALVNVASTTCSIDLARTLLDAGAEIDYKRVRNSPTPLHYAARKSSEEAARLMELLLHRGADPKTSSKHRRIEDEKGITQIPRWLGLSWDELVENTKANREAIES</sequence>
<evidence type="ECO:0000256" key="1">
    <source>
        <dbReference type="ARBA" id="ARBA00022737"/>
    </source>
</evidence>
<keyword evidence="2" id="KW-0040">ANK repeat</keyword>
<dbReference type="PANTHER" id="PTHR10039:SF14">
    <property type="entry name" value="NACHT DOMAIN-CONTAINING PROTEIN"/>
    <property type="match status" value="1"/>
</dbReference>
<dbReference type="EMBL" id="CP137312">
    <property type="protein sequence ID" value="WQF87943.1"/>
    <property type="molecule type" value="Genomic_DNA"/>
</dbReference>
<evidence type="ECO:0000313" key="4">
    <source>
        <dbReference type="EMBL" id="WQF87943.1"/>
    </source>
</evidence>
<dbReference type="Pfam" id="PF13637">
    <property type="entry name" value="Ank_4"/>
    <property type="match status" value="1"/>
</dbReference>
<feature type="repeat" description="ANK" evidence="2">
    <location>
        <begin position="1091"/>
        <end position="1126"/>
    </location>
</feature>
<dbReference type="PROSITE" id="PS50088">
    <property type="entry name" value="ANK_REPEAT"/>
    <property type="match status" value="1"/>
</dbReference>
<dbReference type="GO" id="GO:0016787">
    <property type="term" value="F:hydrolase activity"/>
    <property type="evidence" value="ECO:0007669"/>
    <property type="project" value="UniProtKB-KW"/>
</dbReference>
<dbReference type="PANTHER" id="PTHR10039">
    <property type="entry name" value="AMELOGENIN"/>
    <property type="match status" value="1"/>
</dbReference>
<dbReference type="AlphaFoldDB" id="A0AAX4IXE4"/>